<keyword evidence="2 3" id="KW-0862">Zinc</keyword>
<accession>M4DJ36</accession>
<dbReference type="GO" id="GO:0043130">
    <property type="term" value="F:ubiquitin binding"/>
    <property type="evidence" value="ECO:0000318"/>
    <property type="project" value="GO_Central"/>
</dbReference>
<feature type="compositionally biased region" description="Basic and acidic residues" evidence="4">
    <location>
        <begin position="32"/>
        <end position="46"/>
    </location>
</feature>
<dbReference type="Gramene" id="Bra016514.1">
    <property type="protein sequence ID" value="Bra016514.1-P"/>
    <property type="gene ID" value="Bra016514"/>
</dbReference>
<dbReference type="Pfam" id="PF00412">
    <property type="entry name" value="LIM"/>
    <property type="match status" value="1"/>
</dbReference>
<dbReference type="eggNOG" id="KOG1703">
    <property type="taxonomic scope" value="Eukaryota"/>
</dbReference>
<evidence type="ECO:0000256" key="2">
    <source>
        <dbReference type="ARBA" id="ARBA00022833"/>
    </source>
</evidence>
<feature type="compositionally biased region" description="Low complexity" evidence="4">
    <location>
        <begin position="389"/>
        <end position="399"/>
    </location>
</feature>
<evidence type="ECO:0000256" key="1">
    <source>
        <dbReference type="ARBA" id="ARBA00022723"/>
    </source>
</evidence>
<dbReference type="Gene3D" id="2.10.110.10">
    <property type="entry name" value="Cysteine Rich Protein"/>
    <property type="match status" value="1"/>
</dbReference>
<dbReference type="PROSITE" id="PS00478">
    <property type="entry name" value="LIM_DOMAIN_1"/>
    <property type="match status" value="1"/>
</dbReference>
<reference evidence="6 7" key="1">
    <citation type="journal article" date="2011" name="Nat. Genet.">
        <title>The genome of the mesopolyploid crop species Brassica rapa.</title>
        <authorList>
            <consortium name="Brassica rapa Genome Sequencing Project Consortium"/>
            <person name="Wang X."/>
            <person name="Wang H."/>
            <person name="Wang J."/>
            <person name="Sun R."/>
            <person name="Wu J."/>
            <person name="Liu S."/>
            <person name="Bai Y."/>
            <person name="Mun J.H."/>
            <person name="Bancroft I."/>
            <person name="Cheng F."/>
            <person name="Huang S."/>
            <person name="Li X."/>
            <person name="Hua W."/>
            <person name="Wang J."/>
            <person name="Wang X."/>
            <person name="Freeling M."/>
            <person name="Pires J.C."/>
            <person name="Paterson A.H."/>
            <person name="Chalhoub B."/>
            <person name="Wang B."/>
            <person name="Hayward A."/>
            <person name="Sharpe A.G."/>
            <person name="Park B.S."/>
            <person name="Weisshaar B."/>
            <person name="Liu B."/>
            <person name="Li B."/>
            <person name="Liu B."/>
            <person name="Tong C."/>
            <person name="Song C."/>
            <person name="Duran C."/>
            <person name="Peng C."/>
            <person name="Geng C."/>
            <person name="Koh C."/>
            <person name="Lin C."/>
            <person name="Edwards D."/>
            <person name="Mu D."/>
            <person name="Shen D."/>
            <person name="Soumpourou E."/>
            <person name="Li F."/>
            <person name="Fraser F."/>
            <person name="Conant G."/>
            <person name="Lassalle G."/>
            <person name="King G.J."/>
            <person name="Bonnema G."/>
            <person name="Tang H."/>
            <person name="Wang H."/>
            <person name="Belcram H."/>
            <person name="Zhou H."/>
            <person name="Hirakawa H."/>
            <person name="Abe H."/>
            <person name="Guo H."/>
            <person name="Wang H."/>
            <person name="Jin H."/>
            <person name="Parkin I.A."/>
            <person name="Batley J."/>
            <person name="Kim J.S."/>
            <person name="Just J."/>
            <person name="Li J."/>
            <person name="Xu J."/>
            <person name="Deng J."/>
            <person name="Kim J.A."/>
            <person name="Li J."/>
            <person name="Yu J."/>
            <person name="Meng J."/>
            <person name="Wang J."/>
            <person name="Min J."/>
            <person name="Poulain J."/>
            <person name="Wang J."/>
            <person name="Hatakeyama K."/>
            <person name="Wu K."/>
            <person name="Wang L."/>
            <person name="Fang L."/>
            <person name="Trick M."/>
            <person name="Links M.G."/>
            <person name="Zhao M."/>
            <person name="Jin M."/>
            <person name="Ramchiary N."/>
            <person name="Drou N."/>
            <person name="Berkman P.J."/>
            <person name="Cai Q."/>
            <person name="Huang Q."/>
            <person name="Li R."/>
            <person name="Tabata S."/>
            <person name="Cheng S."/>
            <person name="Zhang S."/>
            <person name="Zhang S."/>
            <person name="Huang S."/>
            <person name="Sato S."/>
            <person name="Sun S."/>
            <person name="Kwon S.J."/>
            <person name="Choi S.R."/>
            <person name="Lee T.H."/>
            <person name="Fan W."/>
            <person name="Zhao X."/>
            <person name="Tan X."/>
            <person name="Xu X."/>
            <person name="Wang Y."/>
            <person name="Qiu Y."/>
            <person name="Yin Y."/>
            <person name="Li Y."/>
            <person name="Du Y."/>
            <person name="Liao Y."/>
            <person name="Lim Y."/>
            <person name="Narusaka Y."/>
            <person name="Wang Y."/>
            <person name="Wang Z."/>
            <person name="Li Z."/>
            <person name="Wang Z."/>
            <person name="Xiong Z."/>
            <person name="Zhang Z."/>
        </authorList>
    </citation>
    <scope>NUCLEOTIDE SEQUENCE [LARGE SCALE GENOMIC DNA]</scope>
    <source>
        <strain evidence="6 7">cv. Chiifu-401-42</strain>
    </source>
</reference>
<dbReference type="PANTHER" id="PTHR24209">
    <property type="entry name" value="PROTEIN DA1-RELATED 2"/>
    <property type="match status" value="1"/>
</dbReference>
<feature type="region of interest" description="Disordered" evidence="4">
    <location>
        <begin position="389"/>
        <end position="408"/>
    </location>
</feature>
<reference evidence="6" key="3">
    <citation type="submission" date="2023-03" db="UniProtKB">
        <authorList>
            <consortium name="EnsemblPlants"/>
        </authorList>
    </citation>
    <scope>IDENTIFICATION</scope>
    <source>
        <strain evidence="6">cv. Chiifu-401-42</strain>
    </source>
</reference>
<feature type="domain" description="LIM zinc-binding" evidence="5">
    <location>
        <begin position="101"/>
        <end position="161"/>
    </location>
</feature>
<dbReference type="HOGENOM" id="CLU_015906_4_0_1"/>
<evidence type="ECO:0000256" key="3">
    <source>
        <dbReference type="PROSITE-ProRule" id="PRU00125"/>
    </source>
</evidence>
<dbReference type="Pfam" id="PF12315">
    <property type="entry name" value="DA1-like"/>
    <property type="match status" value="1"/>
</dbReference>
<organism evidence="6 7">
    <name type="scientific">Brassica campestris</name>
    <name type="common">Field mustard</name>
    <dbReference type="NCBI Taxonomy" id="3711"/>
    <lineage>
        <taxon>Eukaryota</taxon>
        <taxon>Viridiplantae</taxon>
        <taxon>Streptophyta</taxon>
        <taxon>Embryophyta</taxon>
        <taxon>Tracheophyta</taxon>
        <taxon>Spermatophyta</taxon>
        <taxon>Magnoliopsida</taxon>
        <taxon>eudicotyledons</taxon>
        <taxon>Gunneridae</taxon>
        <taxon>Pentapetalae</taxon>
        <taxon>rosids</taxon>
        <taxon>malvids</taxon>
        <taxon>Brassicales</taxon>
        <taxon>Brassicaceae</taxon>
        <taxon>Brassiceae</taxon>
        <taxon>Brassica</taxon>
    </lineage>
</organism>
<dbReference type="PANTHER" id="PTHR24209:SF29">
    <property type="entry name" value="PROTEIN DA1"/>
    <property type="match status" value="1"/>
</dbReference>
<sequence length="462" mass="53234">MGWLNKIFKGSNQRHPMGNEHYHHNGGYYDNYPHEHSEPTDADHTQEPSTSEEETWNGKENEEVDRVIALSILEEENQRPETNTGAFSFSFLSTTCHYWHRICAGCNMEIGHGRYLNCLNALWHPQCFRCYGCSHPISEYEFSTSGNYPFHKACYRERFHPKCDVCSLFISTNHAGLIEYRAHPFWVQKYCPSHEHDATPRCCSCERMEPRNTGYFELNDGRKLCLECLDSSVMDTFQCQPLYLQIQEFYEGLNMTVEQEVPLLLVERQALNEAREGERNGHYHMPETRGLCLSEEQTVRTVRKRSKGNWSGNMITEQFKLTRRCEVTAILILFGLPRLLTGSILAHEMMHAWMRLKGFRPLSQDVEEGICQVMAHKWLEAELAAGSRNSNAASSSSSSYGGVKKGPRSQYERKLGEFFKHQIEADASPVYGDGFRAGRLAVNKYGLRRTLEHIQMTGRFPV</sequence>
<dbReference type="GO" id="GO:0046872">
    <property type="term" value="F:metal ion binding"/>
    <property type="evidence" value="ECO:0007669"/>
    <property type="project" value="UniProtKB-KW"/>
</dbReference>
<dbReference type="PROSITE" id="PS50023">
    <property type="entry name" value="LIM_DOMAIN_2"/>
    <property type="match status" value="1"/>
</dbReference>
<evidence type="ECO:0000256" key="4">
    <source>
        <dbReference type="SAM" id="MobiDB-lite"/>
    </source>
</evidence>
<keyword evidence="1 3" id="KW-0479">Metal-binding</keyword>
<dbReference type="SUPFAM" id="SSF57716">
    <property type="entry name" value="Glucocorticoid receptor-like (DNA-binding domain)"/>
    <property type="match status" value="1"/>
</dbReference>
<dbReference type="STRING" id="51351.M4DJ36"/>
<dbReference type="InterPro" id="IPR045218">
    <property type="entry name" value="DA1-like"/>
</dbReference>
<dbReference type="OMA" id="MGNEHYH"/>
<evidence type="ECO:0000313" key="6">
    <source>
        <dbReference type="EnsemblPlants" id="Bra016514.1-P"/>
    </source>
</evidence>
<dbReference type="InParanoid" id="M4DJ36"/>
<keyword evidence="3" id="KW-0440">LIM domain</keyword>
<dbReference type="Proteomes" id="UP000011750">
    <property type="component" value="Chromosome A08"/>
</dbReference>
<name>M4DJ36_BRACM</name>
<keyword evidence="7" id="KW-1185">Reference proteome</keyword>
<dbReference type="AlphaFoldDB" id="M4DJ36"/>
<dbReference type="CDD" id="cd09396">
    <property type="entry name" value="LIM_DA1"/>
    <property type="match status" value="1"/>
</dbReference>
<evidence type="ECO:0000313" key="7">
    <source>
        <dbReference type="Proteomes" id="UP000011750"/>
    </source>
</evidence>
<proteinExistence type="predicted"/>
<protein>
    <recommendedName>
        <fullName evidence="5">LIM zinc-binding domain-containing protein</fullName>
    </recommendedName>
</protein>
<dbReference type="InterPro" id="IPR022087">
    <property type="entry name" value="DA1-like_dom"/>
</dbReference>
<dbReference type="SMART" id="SM00132">
    <property type="entry name" value="LIM"/>
    <property type="match status" value="1"/>
</dbReference>
<evidence type="ECO:0000259" key="5">
    <source>
        <dbReference type="PROSITE" id="PS50023"/>
    </source>
</evidence>
<dbReference type="EnsemblPlants" id="Bra016514.1">
    <property type="protein sequence ID" value="Bra016514.1-P"/>
    <property type="gene ID" value="Bra016514"/>
</dbReference>
<dbReference type="InterPro" id="IPR001781">
    <property type="entry name" value="Znf_LIM"/>
</dbReference>
<reference evidence="6 7" key="2">
    <citation type="journal article" date="2018" name="Hortic Res">
        <title>Improved Brassica rapa reference genome by single-molecule sequencing and chromosome conformation capture technologies.</title>
        <authorList>
            <person name="Zhang L."/>
            <person name="Cai X."/>
            <person name="Wu J."/>
            <person name="Liu M."/>
            <person name="Grob S."/>
            <person name="Cheng F."/>
            <person name="Liang J."/>
            <person name="Cai C."/>
            <person name="Liu Z."/>
            <person name="Liu B."/>
            <person name="Wang F."/>
            <person name="Li S."/>
            <person name="Liu F."/>
            <person name="Li X."/>
            <person name="Cheng L."/>
            <person name="Yang W."/>
            <person name="Li M.H."/>
            <person name="Grossniklaus U."/>
            <person name="Zheng H."/>
            <person name="Wang X."/>
        </authorList>
    </citation>
    <scope>NUCLEOTIDE SEQUENCE [LARGE SCALE GENOMIC DNA]</scope>
    <source>
        <strain evidence="6 7">cv. Chiifu-401-42</strain>
    </source>
</reference>
<feature type="region of interest" description="Disordered" evidence="4">
    <location>
        <begin position="14"/>
        <end position="61"/>
    </location>
</feature>